<dbReference type="EMBL" id="SNYO01000001">
    <property type="protein sequence ID" value="TDQ65836.1"/>
    <property type="molecule type" value="Genomic_DNA"/>
</dbReference>
<dbReference type="InterPro" id="IPR000073">
    <property type="entry name" value="AB_hydrolase_1"/>
</dbReference>
<reference evidence="2 3" key="1">
    <citation type="submission" date="2019-03" db="EMBL/GenBank/DDBJ databases">
        <title>Genomic Encyclopedia of Type Strains, Phase IV (KMG-IV): sequencing the most valuable type-strain genomes for metagenomic binning, comparative biology and taxonomic classification.</title>
        <authorList>
            <person name="Goeker M."/>
        </authorList>
    </citation>
    <scope>NUCLEOTIDE SEQUENCE [LARGE SCALE GENOMIC DNA]</scope>
    <source>
        <strain evidence="2 3">DSM 45775</strain>
    </source>
</reference>
<dbReference type="AlphaFoldDB" id="A0A4R6VT71"/>
<dbReference type="GO" id="GO:0016787">
    <property type="term" value="F:hydrolase activity"/>
    <property type="evidence" value="ECO:0007669"/>
    <property type="project" value="UniProtKB-KW"/>
</dbReference>
<evidence type="ECO:0000313" key="2">
    <source>
        <dbReference type="EMBL" id="TDQ65836.1"/>
    </source>
</evidence>
<keyword evidence="2" id="KW-0378">Hydrolase</keyword>
<dbReference type="Proteomes" id="UP000295705">
    <property type="component" value="Unassembled WGS sequence"/>
</dbReference>
<dbReference type="InterPro" id="IPR029058">
    <property type="entry name" value="AB_hydrolase_fold"/>
</dbReference>
<sequence>MTLPRLDRVRPATRGPAVGAVLVLHGGRPEGHDAADGLRLPYLRMVPFARSLAAAGARRGVDVGLLRYRYRGWNAPDLDPVQDARWALRDVRARLGDVPVVLVGHSMGGRAALRAGGDDGVVGVAGLAPWIERGEPYEHLVDQTVLIAHGDRERMTSPQASRWFAGRVATISDRVARFEVLGDGHTMLRRAHAWHDLVTHFALGALGLEPFTEPVAKAMAAGDPDGLAVPLEDP</sequence>
<proteinExistence type="predicted"/>
<comment type="caution">
    <text evidence="2">The sequence shown here is derived from an EMBL/GenBank/DDBJ whole genome shotgun (WGS) entry which is preliminary data.</text>
</comment>
<accession>A0A4R6VT71</accession>
<dbReference type="RefSeq" id="WP_243741485.1">
    <property type="nucleotide sequence ID" value="NZ_BAABHR010000049.1"/>
</dbReference>
<feature type="domain" description="AB hydrolase-1" evidence="1">
    <location>
        <begin position="21"/>
        <end position="221"/>
    </location>
</feature>
<dbReference type="Pfam" id="PF12697">
    <property type="entry name" value="Abhydrolase_6"/>
    <property type="match status" value="1"/>
</dbReference>
<dbReference type="Gene3D" id="3.40.50.1820">
    <property type="entry name" value="alpha/beta hydrolase"/>
    <property type="match status" value="1"/>
</dbReference>
<name>A0A4R6VT71_9PSEU</name>
<evidence type="ECO:0000313" key="3">
    <source>
        <dbReference type="Proteomes" id="UP000295705"/>
    </source>
</evidence>
<gene>
    <name evidence="2" type="ORF">EV188_1011088</name>
</gene>
<keyword evidence="3" id="KW-1185">Reference proteome</keyword>
<organism evidence="2 3">
    <name type="scientific">Actinomycetospora succinea</name>
    <dbReference type="NCBI Taxonomy" id="663603"/>
    <lineage>
        <taxon>Bacteria</taxon>
        <taxon>Bacillati</taxon>
        <taxon>Actinomycetota</taxon>
        <taxon>Actinomycetes</taxon>
        <taxon>Pseudonocardiales</taxon>
        <taxon>Pseudonocardiaceae</taxon>
        <taxon>Actinomycetospora</taxon>
    </lineage>
</organism>
<evidence type="ECO:0000259" key="1">
    <source>
        <dbReference type="Pfam" id="PF12697"/>
    </source>
</evidence>
<dbReference type="SUPFAM" id="SSF53474">
    <property type="entry name" value="alpha/beta-Hydrolases"/>
    <property type="match status" value="1"/>
</dbReference>
<protein>
    <submittedName>
        <fullName evidence="2">Alpha/beta hydrolase family protein</fullName>
    </submittedName>
</protein>